<dbReference type="Gene3D" id="3.40.50.2000">
    <property type="entry name" value="Glycogen Phosphorylase B"/>
    <property type="match status" value="2"/>
</dbReference>
<comment type="caution">
    <text evidence="3">The sequence shown here is derived from an EMBL/GenBank/DDBJ whole genome shotgun (WGS) entry which is preliminary data.</text>
</comment>
<gene>
    <name evidence="3" type="ORF">H6G83_19170</name>
</gene>
<dbReference type="PANTHER" id="PTHR45947:SF14">
    <property type="entry name" value="SLL1723 PROTEIN"/>
    <property type="match status" value="1"/>
</dbReference>
<dbReference type="RefSeq" id="WP_190475203.1">
    <property type="nucleotide sequence ID" value="NZ_JACJSG010000026.1"/>
</dbReference>
<dbReference type="Proteomes" id="UP000661112">
    <property type="component" value="Unassembled WGS sequence"/>
</dbReference>
<evidence type="ECO:0000259" key="1">
    <source>
        <dbReference type="Pfam" id="PF00534"/>
    </source>
</evidence>
<evidence type="ECO:0000313" key="3">
    <source>
        <dbReference type="EMBL" id="MBD2502700.1"/>
    </source>
</evidence>
<feature type="domain" description="Glycosyl transferase family 1" evidence="1">
    <location>
        <begin position="198"/>
        <end position="364"/>
    </location>
</feature>
<dbReference type="InterPro" id="IPR001296">
    <property type="entry name" value="Glyco_trans_1"/>
</dbReference>
<dbReference type="InterPro" id="IPR050194">
    <property type="entry name" value="Glycosyltransferase_grp1"/>
</dbReference>
<dbReference type="EMBL" id="JACJSG010000026">
    <property type="protein sequence ID" value="MBD2502700.1"/>
    <property type="molecule type" value="Genomic_DNA"/>
</dbReference>
<name>A0ABR8D8U4_9NOST</name>
<accession>A0ABR8D8U4</accession>
<dbReference type="Pfam" id="PF13439">
    <property type="entry name" value="Glyco_transf_4"/>
    <property type="match status" value="1"/>
</dbReference>
<evidence type="ECO:0000259" key="2">
    <source>
        <dbReference type="Pfam" id="PF13439"/>
    </source>
</evidence>
<dbReference type="PANTHER" id="PTHR45947">
    <property type="entry name" value="SULFOQUINOVOSYL TRANSFERASE SQD2"/>
    <property type="match status" value="1"/>
</dbReference>
<dbReference type="CDD" id="cd03801">
    <property type="entry name" value="GT4_PimA-like"/>
    <property type="match status" value="1"/>
</dbReference>
<dbReference type="InterPro" id="IPR028098">
    <property type="entry name" value="Glyco_trans_4-like_N"/>
</dbReference>
<reference evidence="3 4" key="1">
    <citation type="journal article" date="2020" name="ISME J.">
        <title>Comparative genomics reveals insights into cyanobacterial evolution and habitat adaptation.</title>
        <authorList>
            <person name="Chen M.Y."/>
            <person name="Teng W.K."/>
            <person name="Zhao L."/>
            <person name="Hu C.X."/>
            <person name="Zhou Y.K."/>
            <person name="Han B.P."/>
            <person name="Song L.R."/>
            <person name="Shu W.S."/>
        </authorList>
    </citation>
    <scope>NUCLEOTIDE SEQUENCE [LARGE SCALE GENOMIC DNA]</scope>
    <source>
        <strain evidence="3 4">FACHB-119</strain>
    </source>
</reference>
<proteinExistence type="predicted"/>
<evidence type="ECO:0000313" key="4">
    <source>
        <dbReference type="Proteomes" id="UP000661112"/>
    </source>
</evidence>
<organism evidence="3 4">
    <name type="scientific">Anabaena azotica FACHB-119</name>
    <dbReference type="NCBI Taxonomy" id="947527"/>
    <lineage>
        <taxon>Bacteria</taxon>
        <taxon>Bacillati</taxon>
        <taxon>Cyanobacteriota</taxon>
        <taxon>Cyanophyceae</taxon>
        <taxon>Nostocales</taxon>
        <taxon>Nostocaceae</taxon>
        <taxon>Anabaena</taxon>
        <taxon>Anabaena azotica</taxon>
    </lineage>
</organism>
<protein>
    <submittedName>
        <fullName evidence="3">Glycosyltransferase family 4 protein</fullName>
    </submittedName>
</protein>
<dbReference type="SUPFAM" id="SSF53756">
    <property type="entry name" value="UDP-Glycosyltransferase/glycogen phosphorylase"/>
    <property type="match status" value="1"/>
</dbReference>
<feature type="domain" description="Glycosyltransferase subfamily 4-like N-terminal" evidence="2">
    <location>
        <begin position="24"/>
        <end position="195"/>
    </location>
</feature>
<sequence>MNTTQKLRLAIVGPYPINPSKVTGGIQAVVKNLVNGLKHFEDLEIHIVTVDFDRQEQLVSQPGITIHVKQAVQGISQLAFYYQERQWLIRTIERICPDIVHVHGTNFYGYAAQNWSFPTVFTIHGILQKEGRLDYTEVGIFHQIYRKIKGYFNISFEVKTLKHIHHVIVISPYVSEMLNNFPIPKHYCISNPVDEAYFQLEDYSQPYRILFAGTINVRKGILTLIKSIELVRQVYPDVELHLAGNVLEPEYEKLLHSYVENNKLEKQIIFRGHLHDEELYQAFAECQMLVLPSQEEVSPMVVQQAMAAGKPVVATAVGGVPYIVEEGSSGLLVPFGDPQALSQAILRLLANPHQAKLLGARGREIASDRFRIASICSQTRAVYYELVNS</sequence>
<keyword evidence="4" id="KW-1185">Reference proteome</keyword>
<dbReference type="Pfam" id="PF00534">
    <property type="entry name" value="Glycos_transf_1"/>
    <property type="match status" value="1"/>
</dbReference>